<evidence type="ECO:0000256" key="10">
    <source>
        <dbReference type="SAM" id="MobiDB-lite"/>
    </source>
</evidence>
<accession>A0A4R2QGV0</accession>
<keyword evidence="6 9" id="KW-1133">Transmembrane helix</keyword>
<sequence length="85" mass="9107">MGSIGPAHIIIVLVAFVLLFGAKKLPDMARSVGQSMRIFKAETTQLKDDKSADVQSQQAQQASNVEDAEIVDSDGDTRRSTTGTN</sequence>
<feature type="region of interest" description="Disordered" evidence="10">
    <location>
        <begin position="47"/>
        <end position="85"/>
    </location>
</feature>
<feature type="transmembrane region" description="Helical" evidence="9">
    <location>
        <begin position="6"/>
        <end position="22"/>
    </location>
</feature>
<dbReference type="Proteomes" id="UP000294911">
    <property type="component" value="Unassembled WGS sequence"/>
</dbReference>
<comment type="subcellular location">
    <subcellularLocation>
        <location evidence="1 9">Cell membrane</location>
        <topology evidence="1 9">Single-pass membrane protein</topology>
    </subcellularLocation>
</comment>
<keyword evidence="2 9" id="KW-0813">Transport</keyword>
<dbReference type="InterPro" id="IPR003369">
    <property type="entry name" value="TatA/B/E"/>
</dbReference>
<feature type="compositionally biased region" description="Low complexity" evidence="10">
    <location>
        <begin position="53"/>
        <end position="63"/>
    </location>
</feature>
<organism evidence="11 12">
    <name type="scientific">Tamaricihabitans halophyticus</name>
    <dbReference type="NCBI Taxonomy" id="1262583"/>
    <lineage>
        <taxon>Bacteria</taxon>
        <taxon>Bacillati</taxon>
        <taxon>Actinomycetota</taxon>
        <taxon>Actinomycetes</taxon>
        <taxon>Pseudonocardiales</taxon>
        <taxon>Pseudonocardiaceae</taxon>
        <taxon>Tamaricihabitans</taxon>
    </lineage>
</organism>
<dbReference type="RefSeq" id="WP_132879730.1">
    <property type="nucleotide sequence ID" value="NZ_SLXQ01000014.1"/>
</dbReference>
<comment type="similarity">
    <text evidence="9">Belongs to the TatA/E family.</text>
</comment>
<keyword evidence="3 9" id="KW-1003">Cell membrane</keyword>
<reference evidence="11 12" key="1">
    <citation type="submission" date="2019-03" db="EMBL/GenBank/DDBJ databases">
        <title>Genomic Encyclopedia of Type Strains, Phase IV (KMG-IV): sequencing the most valuable type-strain genomes for metagenomic binning, comparative biology and taxonomic classification.</title>
        <authorList>
            <person name="Goeker M."/>
        </authorList>
    </citation>
    <scope>NUCLEOTIDE SEQUENCE [LARGE SCALE GENOMIC DNA]</scope>
    <source>
        <strain evidence="11 12">DSM 45765</strain>
    </source>
</reference>
<dbReference type="NCBIfam" id="TIGR01411">
    <property type="entry name" value="tatAE"/>
    <property type="match status" value="1"/>
</dbReference>
<dbReference type="PANTHER" id="PTHR42982">
    <property type="entry name" value="SEC-INDEPENDENT PROTEIN TRANSLOCASE PROTEIN TATA"/>
    <property type="match status" value="1"/>
</dbReference>
<dbReference type="HAMAP" id="MF_00236">
    <property type="entry name" value="TatA_E"/>
    <property type="match status" value="1"/>
</dbReference>
<keyword evidence="5 9" id="KW-0653">Protein transport</keyword>
<gene>
    <name evidence="9" type="primary">tatA</name>
    <name evidence="11" type="ORF">EV191_11488</name>
</gene>
<dbReference type="GO" id="GO:0043953">
    <property type="term" value="P:protein transport by the Tat complex"/>
    <property type="evidence" value="ECO:0007669"/>
    <property type="project" value="UniProtKB-UniRule"/>
</dbReference>
<keyword evidence="8 9" id="KW-0472">Membrane</keyword>
<evidence type="ECO:0000256" key="4">
    <source>
        <dbReference type="ARBA" id="ARBA00022692"/>
    </source>
</evidence>
<dbReference type="AlphaFoldDB" id="A0A4R2QGV0"/>
<comment type="subunit">
    <text evidence="9">The Tat system comprises two distinct complexes: a TatABC complex, containing multiple copies of TatA, TatB and TatC subunits, and a separate TatA complex, containing only TatA subunits. Substrates initially bind to the TatABC complex, which probably triggers association of the separate TatA complex to form the active translocon.</text>
</comment>
<keyword evidence="12" id="KW-1185">Reference proteome</keyword>
<dbReference type="PANTHER" id="PTHR42982:SF8">
    <property type="entry name" value="SEC-INDEPENDENT PROTEIN TRANSLOCASE PROTEIN TATA"/>
    <property type="match status" value="1"/>
</dbReference>
<evidence type="ECO:0000256" key="2">
    <source>
        <dbReference type="ARBA" id="ARBA00022448"/>
    </source>
</evidence>
<evidence type="ECO:0000313" key="12">
    <source>
        <dbReference type="Proteomes" id="UP000294911"/>
    </source>
</evidence>
<evidence type="ECO:0000256" key="6">
    <source>
        <dbReference type="ARBA" id="ARBA00022989"/>
    </source>
</evidence>
<proteinExistence type="inferred from homology"/>
<evidence type="ECO:0000256" key="1">
    <source>
        <dbReference type="ARBA" id="ARBA00004162"/>
    </source>
</evidence>
<protein>
    <recommendedName>
        <fullName evidence="9">Sec-independent protein translocase protein TatA</fullName>
    </recommendedName>
</protein>
<dbReference type="GO" id="GO:0008320">
    <property type="term" value="F:protein transmembrane transporter activity"/>
    <property type="evidence" value="ECO:0007669"/>
    <property type="project" value="UniProtKB-UniRule"/>
</dbReference>
<comment type="caution">
    <text evidence="11">The sequence shown here is derived from an EMBL/GenBank/DDBJ whole genome shotgun (WGS) entry which is preliminary data.</text>
</comment>
<evidence type="ECO:0000256" key="3">
    <source>
        <dbReference type="ARBA" id="ARBA00022475"/>
    </source>
</evidence>
<dbReference type="NCBIfam" id="NF001854">
    <property type="entry name" value="PRK00575.1"/>
    <property type="match status" value="1"/>
</dbReference>
<evidence type="ECO:0000256" key="5">
    <source>
        <dbReference type="ARBA" id="ARBA00022927"/>
    </source>
</evidence>
<dbReference type="InterPro" id="IPR006312">
    <property type="entry name" value="TatA/E"/>
</dbReference>
<dbReference type="EMBL" id="SLXQ01000014">
    <property type="protein sequence ID" value="TCP46291.1"/>
    <property type="molecule type" value="Genomic_DNA"/>
</dbReference>
<dbReference type="Pfam" id="PF02416">
    <property type="entry name" value="TatA_B_E"/>
    <property type="match status" value="1"/>
</dbReference>
<evidence type="ECO:0000256" key="7">
    <source>
        <dbReference type="ARBA" id="ARBA00023010"/>
    </source>
</evidence>
<keyword evidence="7 9" id="KW-0811">Translocation</keyword>
<keyword evidence="4 9" id="KW-0812">Transmembrane</keyword>
<evidence type="ECO:0000256" key="9">
    <source>
        <dbReference type="HAMAP-Rule" id="MF_00236"/>
    </source>
</evidence>
<comment type="function">
    <text evidence="9">Part of the twin-arginine translocation (Tat) system that transports large folded proteins containing a characteristic twin-arginine motif in their signal peptide across membranes. TatA could form the protein-conducting channel of the Tat system.</text>
</comment>
<dbReference type="Gene3D" id="1.20.5.3310">
    <property type="match status" value="1"/>
</dbReference>
<evidence type="ECO:0000256" key="8">
    <source>
        <dbReference type="ARBA" id="ARBA00023136"/>
    </source>
</evidence>
<dbReference type="OrthoDB" id="5245163at2"/>
<name>A0A4R2QGV0_9PSEU</name>
<evidence type="ECO:0000313" key="11">
    <source>
        <dbReference type="EMBL" id="TCP46291.1"/>
    </source>
</evidence>
<dbReference type="GO" id="GO:0033281">
    <property type="term" value="C:TAT protein transport complex"/>
    <property type="evidence" value="ECO:0007669"/>
    <property type="project" value="UniProtKB-UniRule"/>
</dbReference>